<dbReference type="InterPro" id="IPR050951">
    <property type="entry name" value="Retrovirus_Pol_polyprotein"/>
</dbReference>
<evidence type="ECO:0000313" key="1">
    <source>
        <dbReference type="EMBL" id="OQV14720.1"/>
    </source>
</evidence>
<dbReference type="AlphaFoldDB" id="A0A1W0WHN8"/>
<comment type="caution">
    <text evidence="1">The sequence shown here is derived from an EMBL/GenBank/DDBJ whole genome shotgun (WGS) entry which is preliminary data.</text>
</comment>
<evidence type="ECO:0000313" key="2">
    <source>
        <dbReference type="Proteomes" id="UP000192578"/>
    </source>
</evidence>
<dbReference type="Gene3D" id="3.10.10.10">
    <property type="entry name" value="HIV Type 1 Reverse Transcriptase, subunit A, domain 1"/>
    <property type="match status" value="1"/>
</dbReference>
<name>A0A1W0WHN8_HYPEX</name>
<dbReference type="EMBL" id="MTYJ01000100">
    <property type="protein sequence ID" value="OQV14720.1"/>
    <property type="molecule type" value="Genomic_DNA"/>
</dbReference>
<dbReference type="Proteomes" id="UP000192578">
    <property type="component" value="Unassembled WGS sequence"/>
</dbReference>
<dbReference type="PANTHER" id="PTHR37984">
    <property type="entry name" value="PROTEIN CBG26694"/>
    <property type="match status" value="1"/>
</dbReference>
<dbReference type="OrthoDB" id="420169at2759"/>
<dbReference type="PANTHER" id="PTHR37984:SF5">
    <property type="entry name" value="PROTEIN NYNRIN-LIKE"/>
    <property type="match status" value="1"/>
</dbReference>
<protein>
    <submittedName>
        <fullName evidence="1">Uncharacterized protein</fullName>
    </submittedName>
</protein>
<proteinExistence type="predicted"/>
<keyword evidence="2" id="KW-1185">Reference proteome</keyword>
<sequence length="331" mass="36932">MGLRFKRFWSDQEVSHQLAAVAEVVKRQQPDGGLDDGSPNEGSCEAAANHVVYFVSPIDSVPLVKALIQGRVIVILIDCGAVSCERNHDVVFGSNILRQMQLVLDSAMGCICAKHRPDGKPLIGWDQGTRMMVRPEIAEHLEEEMAPPSFDVCNSQMVDHKPAMMESLKDNADLFDYKNRPMGGAKVKPFKVEHFKVELVPKTKPQYIPQYRYAPCRNAVISEKIADMLKKGIVITVRSPWNSPLVLTPKDGGKSWRLCADMRAVKKVTIADKYPIPKSEYNQVSLDWATQDICAFLAGGEFYNYLVLLFGLKNASAAFPRIMYFVLAGLL</sequence>
<reference evidence="2" key="1">
    <citation type="submission" date="2017-01" db="EMBL/GenBank/DDBJ databases">
        <title>Comparative genomics of anhydrobiosis in the tardigrade Hypsibius dujardini.</title>
        <authorList>
            <person name="Yoshida Y."/>
            <person name="Koutsovoulos G."/>
            <person name="Laetsch D."/>
            <person name="Stevens L."/>
            <person name="Kumar S."/>
            <person name="Horikawa D."/>
            <person name="Ishino K."/>
            <person name="Komine S."/>
            <person name="Tomita M."/>
            <person name="Blaxter M."/>
            <person name="Arakawa K."/>
        </authorList>
    </citation>
    <scope>NUCLEOTIDE SEQUENCE [LARGE SCALE GENOMIC DNA]</scope>
    <source>
        <strain evidence="2">Z151</strain>
    </source>
</reference>
<gene>
    <name evidence="1" type="ORF">BV898_11092</name>
</gene>
<dbReference type="InterPro" id="IPR043502">
    <property type="entry name" value="DNA/RNA_pol_sf"/>
</dbReference>
<organism evidence="1 2">
    <name type="scientific">Hypsibius exemplaris</name>
    <name type="common">Freshwater tardigrade</name>
    <dbReference type="NCBI Taxonomy" id="2072580"/>
    <lineage>
        <taxon>Eukaryota</taxon>
        <taxon>Metazoa</taxon>
        <taxon>Ecdysozoa</taxon>
        <taxon>Tardigrada</taxon>
        <taxon>Eutardigrada</taxon>
        <taxon>Parachela</taxon>
        <taxon>Hypsibioidea</taxon>
        <taxon>Hypsibiidae</taxon>
        <taxon>Hypsibius</taxon>
    </lineage>
</organism>
<dbReference type="SUPFAM" id="SSF56672">
    <property type="entry name" value="DNA/RNA polymerases"/>
    <property type="match status" value="1"/>
</dbReference>
<accession>A0A1W0WHN8</accession>